<dbReference type="Pfam" id="PF01248">
    <property type="entry name" value="Ribosomal_L7Ae"/>
    <property type="match status" value="1"/>
</dbReference>
<dbReference type="SUPFAM" id="SSF55315">
    <property type="entry name" value="L30e-like"/>
    <property type="match status" value="1"/>
</dbReference>
<dbReference type="KEGG" id="ctae:BGI42_05840"/>
<keyword evidence="3" id="KW-1185">Reference proteome</keyword>
<accession>A0A1D7XJA8</accession>
<dbReference type="InterPro" id="IPR004038">
    <property type="entry name" value="Ribosomal_eL8/eL30/eS12/Gad45"/>
</dbReference>
<dbReference type="InterPro" id="IPR029064">
    <property type="entry name" value="Ribosomal_eL30-like_sf"/>
</dbReference>
<dbReference type="Proteomes" id="UP000094652">
    <property type="component" value="Chromosome"/>
</dbReference>
<organism evidence="2 3">
    <name type="scientific">Clostridium taeniosporum</name>
    <dbReference type="NCBI Taxonomy" id="394958"/>
    <lineage>
        <taxon>Bacteria</taxon>
        <taxon>Bacillati</taxon>
        <taxon>Bacillota</taxon>
        <taxon>Clostridia</taxon>
        <taxon>Eubacteriales</taxon>
        <taxon>Clostridiaceae</taxon>
        <taxon>Clostridium</taxon>
    </lineage>
</organism>
<feature type="domain" description="Ribosomal protein eL8/eL30/eS12/Gadd45" evidence="1">
    <location>
        <begin position="4"/>
        <end position="88"/>
    </location>
</feature>
<dbReference type="NCBIfam" id="NF004078">
    <property type="entry name" value="PRK05583.1"/>
    <property type="match status" value="1"/>
</dbReference>
<sequence length="106" mass="12388">MNKFYNFLGIAKKSGNLLEGYSKCDDLRNKLDIHLFIISNDLSQSSKEKFIKHCNQKNIPYINNFSKEELGNPIGRDQIMILGILDKNIAKKLLEIYEEENKYMSR</sequence>
<name>A0A1D7XJA8_9CLOT</name>
<keyword evidence="2" id="KW-0687">Ribonucleoprotein</keyword>
<proteinExistence type="predicted"/>
<dbReference type="RefSeq" id="WP_069679432.1">
    <property type="nucleotide sequence ID" value="NZ_CP017253.2"/>
</dbReference>
<keyword evidence="2" id="KW-0689">Ribosomal protein</keyword>
<dbReference type="OrthoDB" id="9794863at2"/>
<dbReference type="EMBL" id="CP017253">
    <property type="protein sequence ID" value="AOR23280.1"/>
    <property type="molecule type" value="Genomic_DNA"/>
</dbReference>
<evidence type="ECO:0000313" key="2">
    <source>
        <dbReference type="EMBL" id="AOR23280.1"/>
    </source>
</evidence>
<dbReference type="GO" id="GO:0005840">
    <property type="term" value="C:ribosome"/>
    <property type="evidence" value="ECO:0007669"/>
    <property type="project" value="UniProtKB-KW"/>
</dbReference>
<evidence type="ECO:0000313" key="3">
    <source>
        <dbReference type="Proteomes" id="UP000094652"/>
    </source>
</evidence>
<reference evidence="3" key="1">
    <citation type="submission" date="2016-09" db="EMBL/GenBank/DDBJ databases">
        <title>Genomics of Clostridium taeniosporum, an organism which forms endospores with ribbon-like appendages.</title>
        <authorList>
            <person name="Walker J.R."/>
        </authorList>
    </citation>
    <scope>NUCLEOTIDE SEQUENCE [LARGE SCALE GENOMIC DNA]</scope>
    <source>
        <strain evidence="3">1/k</strain>
    </source>
</reference>
<dbReference type="Gene3D" id="3.30.1330.30">
    <property type="match status" value="1"/>
</dbReference>
<dbReference type="AlphaFoldDB" id="A0A1D7XJA8"/>
<gene>
    <name evidence="2" type="ORF">BGI42_05840</name>
</gene>
<evidence type="ECO:0000259" key="1">
    <source>
        <dbReference type="Pfam" id="PF01248"/>
    </source>
</evidence>
<dbReference type="STRING" id="394958.BGI42_05840"/>
<protein>
    <submittedName>
        <fullName evidence="2">50S ribosomal protein L7ae-like protein</fullName>
    </submittedName>
</protein>